<dbReference type="EMBL" id="SZNT01000186">
    <property type="protein sequence ID" value="TKH10770.1"/>
    <property type="molecule type" value="Genomic_DNA"/>
</dbReference>
<name>A0A9X8ZGE1_9BACI</name>
<accession>A0A9X8ZGE1</accession>
<evidence type="ECO:0000313" key="1">
    <source>
        <dbReference type="EMBL" id="TKH10770.1"/>
    </source>
</evidence>
<dbReference type="AlphaFoldDB" id="A0A9X8ZGE1"/>
<evidence type="ECO:0000313" key="2">
    <source>
        <dbReference type="Proteomes" id="UP000309170"/>
    </source>
</evidence>
<gene>
    <name evidence="1" type="ORF">FC678_13730</name>
</gene>
<protein>
    <submittedName>
        <fullName evidence="1">Uncharacterized protein</fullName>
    </submittedName>
</protein>
<reference evidence="1 2" key="1">
    <citation type="journal article" date="2019" name="Environ. Microbiol.">
        <title>An active ?-lactamase is a part of an orchestrated cell wall stress resistance network of Bacillus subtilis and related rhizosphere species.</title>
        <authorList>
            <person name="Bucher T."/>
            <person name="Keren-Paz A."/>
            <person name="Hausser J."/>
            <person name="Olender T."/>
            <person name="Cytryn E."/>
            <person name="Kolodkin-Gal I."/>
        </authorList>
    </citation>
    <scope>NUCLEOTIDE SEQUENCE [LARGE SCALE GENOMIC DNA]</scope>
    <source>
        <strain evidence="1 2">I4</strain>
    </source>
</reference>
<comment type="caution">
    <text evidence="1">The sequence shown here is derived from an EMBL/GenBank/DDBJ whole genome shotgun (WGS) entry which is preliminary data.</text>
</comment>
<proteinExistence type="predicted"/>
<organism evidence="1 2">
    <name type="scientific">Peribacillus simplex</name>
    <dbReference type="NCBI Taxonomy" id="1478"/>
    <lineage>
        <taxon>Bacteria</taxon>
        <taxon>Bacillati</taxon>
        <taxon>Bacillota</taxon>
        <taxon>Bacilli</taxon>
        <taxon>Bacillales</taxon>
        <taxon>Bacillaceae</taxon>
        <taxon>Peribacillus</taxon>
    </lineage>
</organism>
<dbReference type="Proteomes" id="UP000309170">
    <property type="component" value="Unassembled WGS sequence"/>
</dbReference>
<sequence length="89" mass="10138">MNVYTDSGTVKPDGLEINTTYFKNSKELVADMSVSGYIHKKKTLEMKTTLKEKNTISIDQTGSKSEYIVIDSTGEKVFSEKKRRYNSFI</sequence>